<dbReference type="AlphaFoldDB" id="A0A9P0MES1"/>
<name>A0A9P0MES1_ACAOB</name>
<gene>
    <name evidence="1" type="ORF">ACAOBT_LOCUS31930</name>
</gene>
<comment type="caution">
    <text evidence="1">The sequence shown here is derived from an EMBL/GenBank/DDBJ whole genome shotgun (WGS) entry which is preliminary data.</text>
</comment>
<dbReference type="EMBL" id="CAKOFQ010008031">
    <property type="protein sequence ID" value="CAH2011057.1"/>
    <property type="molecule type" value="Genomic_DNA"/>
</dbReference>
<accession>A0A9P0MES1</accession>
<keyword evidence="2" id="KW-1185">Reference proteome</keyword>
<sequence>MFDLIASILPPDKNNPKLTVRLRNCPPSSKTKSSTVCFTFTGGGRNLLSSNLNRPLLGRQHAVFLHFTI</sequence>
<dbReference type="Proteomes" id="UP001152888">
    <property type="component" value="Unassembled WGS sequence"/>
</dbReference>
<proteinExistence type="predicted"/>
<evidence type="ECO:0000313" key="1">
    <source>
        <dbReference type="EMBL" id="CAH2011057.1"/>
    </source>
</evidence>
<protein>
    <submittedName>
        <fullName evidence="1">Uncharacterized protein</fullName>
    </submittedName>
</protein>
<evidence type="ECO:0000313" key="2">
    <source>
        <dbReference type="Proteomes" id="UP001152888"/>
    </source>
</evidence>
<organism evidence="1 2">
    <name type="scientific">Acanthoscelides obtectus</name>
    <name type="common">Bean weevil</name>
    <name type="synonym">Bruchus obtectus</name>
    <dbReference type="NCBI Taxonomy" id="200917"/>
    <lineage>
        <taxon>Eukaryota</taxon>
        <taxon>Metazoa</taxon>
        <taxon>Ecdysozoa</taxon>
        <taxon>Arthropoda</taxon>
        <taxon>Hexapoda</taxon>
        <taxon>Insecta</taxon>
        <taxon>Pterygota</taxon>
        <taxon>Neoptera</taxon>
        <taxon>Endopterygota</taxon>
        <taxon>Coleoptera</taxon>
        <taxon>Polyphaga</taxon>
        <taxon>Cucujiformia</taxon>
        <taxon>Chrysomeloidea</taxon>
        <taxon>Chrysomelidae</taxon>
        <taxon>Bruchinae</taxon>
        <taxon>Bruchini</taxon>
        <taxon>Acanthoscelides</taxon>
    </lineage>
</organism>
<dbReference type="OrthoDB" id="10368873at2759"/>
<reference evidence="1" key="1">
    <citation type="submission" date="2022-03" db="EMBL/GenBank/DDBJ databases">
        <authorList>
            <person name="Sayadi A."/>
        </authorList>
    </citation>
    <scope>NUCLEOTIDE SEQUENCE</scope>
</reference>